<dbReference type="InParanoid" id="B9RED7"/>
<proteinExistence type="inferred from homology"/>
<organism evidence="6 7">
    <name type="scientific">Ricinus communis</name>
    <name type="common">Castor bean</name>
    <dbReference type="NCBI Taxonomy" id="3988"/>
    <lineage>
        <taxon>Eukaryota</taxon>
        <taxon>Viridiplantae</taxon>
        <taxon>Streptophyta</taxon>
        <taxon>Embryophyta</taxon>
        <taxon>Tracheophyta</taxon>
        <taxon>Spermatophyta</taxon>
        <taxon>Magnoliopsida</taxon>
        <taxon>eudicotyledons</taxon>
        <taxon>Gunneridae</taxon>
        <taxon>Pentapetalae</taxon>
        <taxon>rosids</taxon>
        <taxon>fabids</taxon>
        <taxon>Malpighiales</taxon>
        <taxon>Euphorbiaceae</taxon>
        <taxon>Acalyphoideae</taxon>
        <taxon>Acalypheae</taxon>
        <taxon>Ricinus</taxon>
    </lineage>
</organism>
<dbReference type="GO" id="GO:0046910">
    <property type="term" value="F:pectinesterase inhibitor activity"/>
    <property type="evidence" value="ECO:0007669"/>
    <property type="project" value="InterPro"/>
</dbReference>
<dbReference type="PANTHER" id="PTHR36710">
    <property type="entry name" value="PECTINESTERASE INHIBITOR-LIKE"/>
    <property type="match status" value="1"/>
</dbReference>
<dbReference type="KEGG" id="rcu:8264712"/>
<dbReference type="SMART" id="SM00856">
    <property type="entry name" value="PMEI"/>
    <property type="match status" value="1"/>
</dbReference>
<dbReference type="OrthoDB" id="1094948at2759"/>
<feature type="domain" description="Pectinesterase inhibitor" evidence="5">
    <location>
        <begin position="29"/>
        <end position="174"/>
    </location>
</feature>
<keyword evidence="2" id="KW-1015">Disulfide bond</keyword>
<evidence type="ECO:0000256" key="2">
    <source>
        <dbReference type="ARBA" id="ARBA00023157"/>
    </source>
</evidence>
<keyword evidence="1 4" id="KW-0732">Signal</keyword>
<evidence type="ECO:0000256" key="3">
    <source>
        <dbReference type="ARBA" id="ARBA00038471"/>
    </source>
</evidence>
<gene>
    <name evidence="6" type="ORF">RCOM_1620790</name>
</gene>
<evidence type="ECO:0000256" key="4">
    <source>
        <dbReference type="SAM" id="SignalP"/>
    </source>
</evidence>
<reference evidence="7" key="1">
    <citation type="journal article" date="2010" name="Nat. Biotechnol.">
        <title>Draft genome sequence of the oilseed species Ricinus communis.</title>
        <authorList>
            <person name="Chan A.P."/>
            <person name="Crabtree J."/>
            <person name="Zhao Q."/>
            <person name="Lorenzi H."/>
            <person name="Orvis J."/>
            <person name="Puiu D."/>
            <person name="Melake-Berhan A."/>
            <person name="Jones K.M."/>
            <person name="Redman J."/>
            <person name="Chen G."/>
            <person name="Cahoon E.B."/>
            <person name="Gedil M."/>
            <person name="Stanke M."/>
            <person name="Haas B.J."/>
            <person name="Wortman J.R."/>
            <person name="Fraser-Liggett C.M."/>
            <person name="Ravel J."/>
            <person name="Rabinowicz P.D."/>
        </authorList>
    </citation>
    <scope>NUCLEOTIDE SEQUENCE [LARGE SCALE GENOMIC DNA]</scope>
    <source>
        <strain evidence="7">cv. Hale</strain>
    </source>
</reference>
<dbReference type="eggNOG" id="ENOG502S5JM">
    <property type="taxonomic scope" value="Eukaryota"/>
</dbReference>
<dbReference type="CDD" id="cd15797">
    <property type="entry name" value="PMEI"/>
    <property type="match status" value="1"/>
</dbReference>
<keyword evidence="7" id="KW-1185">Reference proteome</keyword>
<evidence type="ECO:0000259" key="5">
    <source>
        <dbReference type="SMART" id="SM00856"/>
    </source>
</evidence>
<feature type="signal peptide" evidence="4">
    <location>
        <begin position="1"/>
        <end position="26"/>
    </location>
</feature>
<name>B9RED7_RICCO</name>
<dbReference type="InterPro" id="IPR034086">
    <property type="entry name" value="PMEI_plant"/>
</dbReference>
<dbReference type="Gene3D" id="1.20.140.40">
    <property type="entry name" value="Invertase/pectin methylesterase inhibitor family protein"/>
    <property type="match status" value="1"/>
</dbReference>
<dbReference type="InterPro" id="IPR035513">
    <property type="entry name" value="Invertase/methylesterase_inhib"/>
</dbReference>
<dbReference type="InterPro" id="IPR052421">
    <property type="entry name" value="PCW_Enzyme_Inhibitor"/>
</dbReference>
<dbReference type="EMBL" id="EQ973775">
    <property type="protein sequence ID" value="EEF50745.1"/>
    <property type="molecule type" value="Genomic_DNA"/>
</dbReference>
<evidence type="ECO:0000256" key="1">
    <source>
        <dbReference type="ARBA" id="ARBA00022729"/>
    </source>
</evidence>
<sequence>MVYASSSCCLVLHFILIFLFPNPVISDKQTQEWINYICHQMEEFGFCNQTFHENLKNPSADYVGLTQTTIEQATVNATSTCAFILQLLKNATDEGLENALNVCENGYSIVVQSFQDASKYFNQKDYRSMIQSERITPRAQGSSSTSFSIPSFPVNPLVDRNRQMRIITAMALVTGSQPDV</sequence>
<evidence type="ECO:0000313" key="6">
    <source>
        <dbReference type="EMBL" id="EEF50745.1"/>
    </source>
</evidence>
<dbReference type="FunCoup" id="B9RED7">
    <property type="interactions" value="1"/>
</dbReference>
<dbReference type="NCBIfam" id="TIGR01614">
    <property type="entry name" value="PME_inhib"/>
    <property type="match status" value="1"/>
</dbReference>
<dbReference type="Proteomes" id="UP000008311">
    <property type="component" value="Unassembled WGS sequence"/>
</dbReference>
<dbReference type="SUPFAM" id="SSF101148">
    <property type="entry name" value="Plant invertase/pectin methylesterase inhibitor"/>
    <property type="match status" value="1"/>
</dbReference>
<dbReference type="AlphaFoldDB" id="B9RED7"/>
<evidence type="ECO:0000313" key="7">
    <source>
        <dbReference type="Proteomes" id="UP000008311"/>
    </source>
</evidence>
<dbReference type="PANTHER" id="PTHR36710:SF1">
    <property type="entry name" value="F14J9.2 PROTEIN"/>
    <property type="match status" value="1"/>
</dbReference>
<protein>
    <submittedName>
        <fullName evidence="6">Enzyme inhibitor, putative</fullName>
    </submittedName>
</protein>
<comment type="similarity">
    <text evidence="3">Belongs to the PMEI family.</text>
</comment>
<accession>B9RED7</accession>
<dbReference type="Pfam" id="PF04043">
    <property type="entry name" value="PMEI"/>
    <property type="match status" value="1"/>
</dbReference>
<dbReference type="InterPro" id="IPR006501">
    <property type="entry name" value="Pectinesterase_inhib_dom"/>
</dbReference>
<feature type="chain" id="PRO_5002890903" evidence="4">
    <location>
        <begin position="27"/>
        <end position="180"/>
    </location>
</feature>